<dbReference type="InterPro" id="IPR058852">
    <property type="entry name" value="HTH_77"/>
</dbReference>
<feature type="domain" description="OmpR/PhoB-type" evidence="3">
    <location>
        <begin position="6"/>
        <end position="101"/>
    </location>
</feature>
<reference evidence="5" key="1">
    <citation type="journal article" date="2019" name="Int. J. Syst. Evol. Microbiol.">
        <title>The Global Catalogue of Microorganisms (GCM) 10K type strain sequencing project: providing services to taxonomists for standard genome sequencing and annotation.</title>
        <authorList>
            <consortium name="The Broad Institute Genomics Platform"/>
            <consortium name="The Broad Institute Genome Sequencing Center for Infectious Disease"/>
            <person name="Wu L."/>
            <person name="Ma J."/>
        </authorList>
    </citation>
    <scope>NUCLEOTIDE SEQUENCE [LARGE SCALE GENOMIC DNA]</scope>
    <source>
        <strain evidence="5">NBRC 101365</strain>
    </source>
</reference>
<dbReference type="RefSeq" id="WP_284313415.1">
    <property type="nucleotide sequence ID" value="NZ_BSPC01000028.1"/>
</dbReference>
<dbReference type="Pfam" id="PF00486">
    <property type="entry name" value="Trans_reg_C"/>
    <property type="match status" value="1"/>
</dbReference>
<dbReference type="PANTHER" id="PTHR47691">
    <property type="entry name" value="REGULATOR-RELATED"/>
    <property type="match status" value="1"/>
</dbReference>
<evidence type="ECO:0000256" key="1">
    <source>
        <dbReference type="ARBA" id="ARBA00023125"/>
    </source>
</evidence>
<dbReference type="SMART" id="SM00382">
    <property type="entry name" value="AAA"/>
    <property type="match status" value="1"/>
</dbReference>
<dbReference type="InterPro" id="IPR016032">
    <property type="entry name" value="Sig_transdc_resp-reg_C-effctor"/>
</dbReference>
<evidence type="ECO:0000259" key="3">
    <source>
        <dbReference type="PROSITE" id="PS51755"/>
    </source>
</evidence>
<gene>
    <name evidence="4" type="ORF">GCM10007874_33370</name>
</gene>
<dbReference type="EMBL" id="BSPC01000028">
    <property type="protein sequence ID" value="GLS20320.1"/>
    <property type="molecule type" value="Genomic_DNA"/>
</dbReference>
<keyword evidence="1 2" id="KW-0238">DNA-binding</keyword>
<dbReference type="InterPro" id="IPR003593">
    <property type="entry name" value="AAA+_ATPase"/>
</dbReference>
<evidence type="ECO:0000256" key="2">
    <source>
        <dbReference type="PROSITE-ProRule" id="PRU01091"/>
    </source>
</evidence>
<protein>
    <submittedName>
        <fullName evidence="4">Transcriptional regulator</fullName>
    </submittedName>
</protein>
<dbReference type="Gene3D" id="3.40.50.300">
    <property type="entry name" value="P-loop containing nucleotide triphosphate hydrolases"/>
    <property type="match status" value="1"/>
</dbReference>
<organism evidence="4 5">
    <name type="scientific">Labrys miyagiensis</name>
    <dbReference type="NCBI Taxonomy" id="346912"/>
    <lineage>
        <taxon>Bacteria</taxon>
        <taxon>Pseudomonadati</taxon>
        <taxon>Pseudomonadota</taxon>
        <taxon>Alphaproteobacteria</taxon>
        <taxon>Hyphomicrobiales</taxon>
        <taxon>Xanthobacteraceae</taxon>
        <taxon>Labrys</taxon>
    </lineage>
</organism>
<dbReference type="Proteomes" id="UP001156882">
    <property type="component" value="Unassembled WGS sequence"/>
</dbReference>
<feature type="DNA-binding region" description="OmpR/PhoB-type" evidence="2">
    <location>
        <begin position="6"/>
        <end position="101"/>
    </location>
</feature>
<dbReference type="Pfam" id="PF25872">
    <property type="entry name" value="HTH_77"/>
    <property type="match status" value="1"/>
</dbReference>
<dbReference type="InterPro" id="IPR036388">
    <property type="entry name" value="WH-like_DNA-bd_sf"/>
</dbReference>
<comment type="caution">
    <text evidence="4">The sequence shown here is derived from an EMBL/GenBank/DDBJ whole genome shotgun (WGS) entry which is preliminary data.</text>
</comment>
<evidence type="ECO:0000313" key="5">
    <source>
        <dbReference type="Proteomes" id="UP001156882"/>
    </source>
</evidence>
<keyword evidence="5" id="KW-1185">Reference proteome</keyword>
<dbReference type="InterPro" id="IPR027417">
    <property type="entry name" value="P-loop_NTPase"/>
</dbReference>
<dbReference type="SMART" id="SM00862">
    <property type="entry name" value="Trans_reg_C"/>
    <property type="match status" value="1"/>
</dbReference>
<dbReference type="InterPro" id="IPR011990">
    <property type="entry name" value="TPR-like_helical_dom_sf"/>
</dbReference>
<dbReference type="PROSITE" id="PS51755">
    <property type="entry name" value="OMPR_PHOB"/>
    <property type="match status" value="1"/>
</dbReference>
<evidence type="ECO:0000313" key="4">
    <source>
        <dbReference type="EMBL" id="GLS20320.1"/>
    </source>
</evidence>
<dbReference type="SUPFAM" id="SSF46894">
    <property type="entry name" value="C-terminal effector domain of the bipartite response regulators"/>
    <property type="match status" value="1"/>
</dbReference>
<dbReference type="SUPFAM" id="SSF48452">
    <property type="entry name" value="TPR-like"/>
    <property type="match status" value="1"/>
</dbReference>
<name>A0ABQ6CN44_9HYPH</name>
<dbReference type="InterPro" id="IPR001867">
    <property type="entry name" value="OmpR/PhoB-type_DNA-bd"/>
</dbReference>
<dbReference type="PANTHER" id="PTHR47691:SF3">
    <property type="entry name" value="HTH-TYPE TRANSCRIPTIONAL REGULATOR RV0890C-RELATED"/>
    <property type="match status" value="1"/>
</dbReference>
<proteinExistence type="predicted"/>
<sequence>MGLVELRVFESRGWEVDLAKRELRARGSAVPIGSRAFEIIETLVEAAGELVTKDDLMRRVWPGLVVEDNTVQVHISAIRKALGADRNMLKTISGRGYRLLGDWTTQRETLPVRSALPERVRSPTHPFLTNVPVAASALVGRETAVQQLRDLVSAYRVVTLTGPGGIGKTVLASEVARRVFPALEGDVLFVELVSLSDPGLVPSTVAHVLDLQLHGDEISPELVARAIGDKRVLLVLDNCEHVIDAAATMAETLVRLCPQVSVLATSRELLRIEGEFAYRVSALEVPAADLEGSDDGLHHSAVQLFIARTRSLRADFLPQGDELPAISAICRQLDGIPLAIEFAAARAATLGIQQVAGRLDDRFALLTGGRRTALPRHQTLRATLDWSYELLFEEERKLLRHLAIFAGGFTLEAATTVTGDTESRVALCISGLVSKSLVVLDVSEAAPRWRLLETVRMYSLEKLAGGGERGPALCRLAEYCLALFAPFAIESELQSAIDNLGRYRRDVDNLRAALNWAFSPAGDLSVGVKLAAITSDFWVALSLVSEACEWAGKALEGMGEAVGTRSEMVLQCSLGFALIYTQGMSPHACEALRRALALACELEDFDYRQRATCGLWLFSARSGALNDALGFARGYEEIAKARDVQSRATAAWLVGVPQSYRAAHVEASEQLRWAIDHYPVLWRRRDMIRLGGDVRCSALSHNVVNLLSLGQLDAASRTAGIAIEEARGTNQPFVLCVALWSAGFLAMSLGEHERANDCGEELVDLASKRALRPFYAAGLCLRGIVAAGRGQPETGIEPLRAGLGEMQAARYLLFYPCFRTKFAAILGGIGCFDDGLAEIEEAWRFSVETNYRWYMPEILRTKAELLALLGSSEPALIEDLLRQSMGQASAQQAAYWELSAAIGLAELLQGQGRDKEAVAILSSIYNRFTEGFSASRVKRAKALLDQLA</sequence>
<accession>A0ABQ6CN44</accession>
<dbReference type="PRINTS" id="PR00364">
    <property type="entry name" value="DISEASERSIST"/>
</dbReference>
<dbReference type="SUPFAM" id="SSF52540">
    <property type="entry name" value="P-loop containing nucleoside triphosphate hydrolases"/>
    <property type="match status" value="1"/>
</dbReference>
<dbReference type="CDD" id="cd00383">
    <property type="entry name" value="trans_reg_C"/>
    <property type="match status" value="1"/>
</dbReference>
<dbReference type="Gene3D" id="1.10.10.10">
    <property type="entry name" value="Winged helix-like DNA-binding domain superfamily/Winged helix DNA-binding domain"/>
    <property type="match status" value="1"/>
</dbReference>